<sequence>MKLFTSSLLLILASQVNAHDIDLSKSVLKQLPDLESLYLHLHQHPELSYKEQKTGQRLAKELTALGFTVTEGVGGFGVVGMLENGIGPTIMIRSDTDGLPIIEQTGKPYASKVKTLDANNNEVGVMHGCGHDIHMTSFIGTAQQLVMHKAQWQGTLMMVAQPAEEVGGGAKAMLKEGLFSRFAQPDHVLGLHVSASLPAGKVAIAPGYALANVDSVDITVKGKGGHGAYPHTTIDPVVIASRIVLALQTIASREISPLEPSVITVGSIHGGSKHNIISNEVTLQLTLRSYNPKVRTQQIAAIKRLTQGIALSAGLPKALAPEVYVHKDETIPSTYNNPELANVMTASIKAELGEENVVKAEPVMAGEDFGMYGRTDENLPITIFWLGGVEPRSYATSVKNGDTLPSLHSSQFAPDYPLTITTGVRAMTASALDLFNQSTSK</sequence>
<dbReference type="GO" id="GO:0016787">
    <property type="term" value="F:hydrolase activity"/>
    <property type="evidence" value="ECO:0007669"/>
    <property type="project" value="UniProtKB-KW"/>
</dbReference>
<protein>
    <submittedName>
        <fullName evidence="4">Hippurate hydrolase</fullName>
    </submittedName>
</protein>
<accession>A0ABR9E829</accession>
<keyword evidence="2" id="KW-0732">Signal</keyword>
<dbReference type="SUPFAM" id="SSF55031">
    <property type="entry name" value="Bacterial exopeptidase dimerisation domain"/>
    <property type="match status" value="1"/>
</dbReference>
<dbReference type="InterPro" id="IPR011650">
    <property type="entry name" value="Peptidase_M20_dimer"/>
</dbReference>
<dbReference type="InterPro" id="IPR017439">
    <property type="entry name" value="Amidohydrolase"/>
</dbReference>
<organism evidence="4 5">
    <name type="scientific">Pseudoalteromonas aurantia 208</name>
    <dbReference type="NCBI Taxonomy" id="1314867"/>
    <lineage>
        <taxon>Bacteria</taxon>
        <taxon>Pseudomonadati</taxon>
        <taxon>Pseudomonadota</taxon>
        <taxon>Gammaproteobacteria</taxon>
        <taxon>Alteromonadales</taxon>
        <taxon>Pseudoalteromonadaceae</taxon>
        <taxon>Pseudoalteromonas</taxon>
    </lineage>
</organism>
<gene>
    <name evidence="4" type="primary">hipO</name>
    <name evidence="4" type="ORF">PAUR_a0462</name>
</gene>
<feature type="chain" id="PRO_5047445939" evidence="2">
    <location>
        <begin position="19"/>
        <end position="441"/>
    </location>
</feature>
<evidence type="ECO:0000313" key="5">
    <source>
        <dbReference type="Proteomes" id="UP000615755"/>
    </source>
</evidence>
<evidence type="ECO:0000256" key="1">
    <source>
        <dbReference type="ARBA" id="ARBA00022801"/>
    </source>
</evidence>
<dbReference type="Proteomes" id="UP000615755">
    <property type="component" value="Unassembled WGS sequence"/>
</dbReference>
<dbReference type="Pfam" id="PF07687">
    <property type="entry name" value="M20_dimer"/>
    <property type="match status" value="1"/>
</dbReference>
<feature type="signal peptide" evidence="2">
    <location>
        <begin position="1"/>
        <end position="18"/>
    </location>
</feature>
<evidence type="ECO:0000259" key="3">
    <source>
        <dbReference type="Pfam" id="PF07687"/>
    </source>
</evidence>
<keyword evidence="1 4" id="KW-0378">Hydrolase</keyword>
<dbReference type="EMBL" id="AQGV01000012">
    <property type="protein sequence ID" value="MBE0367151.1"/>
    <property type="molecule type" value="Genomic_DNA"/>
</dbReference>
<dbReference type="RefSeq" id="WP_192506614.1">
    <property type="nucleotide sequence ID" value="NZ_AQGV01000012.1"/>
</dbReference>
<dbReference type="Gene3D" id="3.30.70.360">
    <property type="match status" value="1"/>
</dbReference>
<dbReference type="InterPro" id="IPR002933">
    <property type="entry name" value="Peptidase_M20"/>
</dbReference>
<evidence type="ECO:0000256" key="2">
    <source>
        <dbReference type="SAM" id="SignalP"/>
    </source>
</evidence>
<reference evidence="4 5" key="1">
    <citation type="submission" date="2015-03" db="EMBL/GenBank/DDBJ databases">
        <title>Genome sequence of Pseudoalteromonas aurantia.</title>
        <authorList>
            <person name="Xie B.-B."/>
            <person name="Rong J.-C."/>
            <person name="Qin Q.-L."/>
            <person name="Zhang Y.-Z."/>
        </authorList>
    </citation>
    <scope>NUCLEOTIDE SEQUENCE [LARGE SCALE GENOMIC DNA]</scope>
    <source>
        <strain evidence="4 5">208</strain>
    </source>
</reference>
<proteinExistence type="predicted"/>
<dbReference type="PIRSF" id="PIRSF005962">
    <property type="entry name" value="Pept_M20D_amidohydro"/>
    <property type="match status" value="1"/>
</dbReference>
<dbReference type="PANTHER" id="PTHR11014">
    <property type="entry name" value="PEPTIDASE M20 FAMILY MEMBER"/>
    <property type="match status" value="1"/>
</dbReference>
<keyword evidence="5" id="KW-1185">Reference proteome</keyword>
<dbReference type="Gene3D" id="3.40.630.10">
    <property type="entry name" value="Zn peptidases"/>
    <property type="match status" value="1"/>
</dbReference>
<comment type="caution">
    <text evidence="4">The sequence shown here is derived from an EMBL/GenBank/DDBJ whole genome shotgun (WGS) entry which is preliminary data.</text>
</comment>
<feature type="domain" description="Peptidase M20 dimerisation" evidence="3">
    <location>
        <begin position="210"/>
        <end position="304"/>
    </location>
</feature>
<dbReference type="SUPFAM" id="SSF53187">
    <property type="entry name" value="Zn-dependent exopeptidases"/>
    <property type="match status" value="1"/>
</dbReference>
<evidence type="ECO:0000313" key="4">
    <source>
        <dbReference type="EMBL" id="MBE0367151.1"/>
    </source>
</evidence>
<dbReference type="PANTHER" id="PTHR11014:SF63">
    <property type="entry name" value="METALLOPEPTIDASE, PUTATIVE (AFU_ORTHOLOGUE AFUA_6G09600)-RELATED"/>
    <property type="match status" value="1"/>
</dbReference>
<name>A0ABR9E829_9GAMM</name>
<dbReference type="InterPro" id="IPR036264">
    <property type="entry name" value="Bact_exopeptidase_dim_dom"/>
</dbReference>
<dbReference type="Pfam" id="PF01546">
    <property type="entry name" value="Peptidase_M20"/>
    <property type="match status" value="1"/>
</dbReference>
<dbReference type="NCBIfam" id="TIGR01891">
    <property type="entry name" value="amidohydrolases"/>
    <property type="match status" value="1"/>
</dbReference>